<keyword evidence="3" id="KW-1185">Reference proteome</keyword>
<dbReference type="AlphaFoldDB" id="L7JUD9"/>
<keyword evidence="1" id="KW-0732">Signal</keyword>
<dbReference type="Proteomes" id="UP000011185">
    <property type="component" value="Unassembled WGS sequence"/>
</dbReference>
<evidence type="ECO:0000313" key="3">
    <source>
        <dbReference type="Proteomes" id="UP000011185"/>
    </source>
</evidence>
<dbReference type="EMBL" id="JH994045">
    <property type="protein sequence ID" value="ELQ74367.1"/>
    <property type="molecule type" value="Genomic_DNA"/>
</dbReference>
<reference evidence="2 3" key="1">
    <citation type="journal article" date="2012" name="PLoS Pathog.">
        <title>The genome of the obligate intracellular parasite Trachipleistophora hominis: new insights into microsporidian genome dynamics and reductive evolution.</title>
        <authorList>
            <person name="Heinz E."/>
            <person name="Williams T.A."/>
            <person name="Nakjang S."/>
            <person name="Noel C.J."/>
            <person name="Swan D.C."/>
            <person name="Goldberg A.V."/>
            <person name="Harris S.R."/>
            <person name="Weinmaier T."/>
            <person name="Markert S."/>
            <person name="Becher D."/>
            <person name="Bernhardt J."/>
            <person name="Dagan T."/>
            <person name="Hacker C."/>
            <person name="Lucocq J.M."/>
            <person name="Schweder T."/>
            <person name="Rattei T."/>
            <person name="Hall N."/>
            <person name="Hirt R.P."/>
            <person name="Embley T.M."/>
        </authorList>
    </citation>
    <scope>NUCLEOTIDE SEQUENCE [LARGE SCALE GENOMIC DNA]</scope>
</reference>
<feature type="signal peptide" evidence="1">
    <location>
        <begin position="1"/>
        <end position="18"/>
    </location>
</feature>
<dbReference type="VEuPathDB" id="MicrosporidiaDB:THOM_2730"/>
<gene>
    <name evidence="2" type="ORF">THOM_2730</name>
</gene>
<organism evidence="2 3">
    <name type="scientific">Trachipleistophora hominis</name>
    <name type="common">Microsporidian parasite</name>
    <dbReference type="NCBI Taxonomy" id="72359"/>
    <lineage>
        <taxon>Eukaryota</taxon>
        <taxon>Fungi</taxon>
        <taxon>Fungi incertae sedis</taxon>
        <taxon>Microsporidia</taxon>
        <taxon>Pleistophoridae</taxon>
        <taxon>Trachipleistophora</taxon>
    </lineage>
</organism>
<evidence type="ECO:0008006" key="4">
    <source>
        <dbReference type="Google" id="ProtNLM"/>
    </source>
</evidence>
<sequence length="68" mass="7212">MKVLSIATIIIKIAFVHCRFSNPGSELSDLRRSGLVHGLQGLTSDQPLSPSMIMAKAAAVNAGMFGVR</sequence>
<proteinExistence type="predicted"/>
<dbReference type="InParanoid" id="L7JUD9"/>
<dbReference type="HOGENOM" id="CLU_2795745_0_0_1"/>
<accession>L7JUD9</accession>
<name>L7JUD9_TRAHO</name>
<evidence type="ECO:0000313" key="2">
    <source>
        <dbReference type="EMBL" id="ELQ74367.1"/>
    </source>
</evidence>
<protein>
    <recommendedName>
        <fullName evidence="4">Transposable element encoded protein</fullName>
    </recommendedName>
</protein>
<feature type="chain" id="PRO_5003979155" description="Transposable element encoded protein" evidence="1">
    <location>
        <begin position="19"/>
        <end position="68"/>
    </location>
</feature>
<evidence type="ECO:0000256" key="1">
    <source>
        <dbReference type="SAM" id="SignalP"/>
    </source>
</evidence>